<dbReference type="AlphaFoldDB" id="A0A318KHT4"/>
<feature type="transmembrane region" description="Helical" evidence="1">
    <location>
        <begin position="137"/>
        <end position="153"/>
    </location>
</feature>
<dbReference type="NCBIfam" id="TIGR00254">
    <property type="entry name" value="GGDEF"/>
    <property type="match status" value="1"/>
</dbReference>
<dbReference type="PROSITE" id="PS50887">
    <property type="entry name" value="GGDEF"/>
    <property type="match status" value="1"/>
</dbReference>
<dbReference type="SMART" id="SM00267">
    <property type="entry name" value="GGDEF"/>
    <property type="match status" value="1"/>
</dbReference>
<keyword evidence="1" id="KW-0812">Transmembrane</keyword>
<organism evidence="4 5">
    <name type="scientific">Rivihabitans pingtungensis</name>
    <dbReference type="NCBI Taxonomy" id="1054498"/>
    <lineage>
        <taxon>Bacteria</taxon>
        <taxon>Pseudomonadati</taxon>
        <taxon>Pseudomonadota</taxon>
        <taxon>Betaproteobacteria</taxon>
        <taxon>Neisseriales</taxon>
        <taxon>Aquaspirillaceae</taxon>
        <taxon>Rivihabitans</taxon>
    </lineage>
</organism>
<dbReference type="PANTHER" id="PTHR33121">
    <property type="entry name" value="CYCLIC DI-GMP PHOSPHODIESTERASE PDEF"/>
    <property type="match status" value="1"/>
</dbReference>
<evidence type="ECO:0000259" key="3">
    <source>
        <dbReference type="PROSITE" id="PS50887"/>
    </source>
</evidence>
<dbReference type="Proteomes" id="UP000247555">
    <property type="component" value="Unassembled WGS sequence"/>
</dbReference>
<dbReference type="InterPro" id="IPR029787">
    <property type="entry name" value="Nucleotide_cyclase"/>
</dbReference>
<evidence type="ECO:0000313" key="5">
    <source>
        <dbReference type="Proteomes" id="UP000247555"/>
    </source>
</evidence>
<dbReference type="EMBL" id="QJKI01000016">
    <property type="protein sequence ID" value="PXX77664.1"/>
    <property type="molecule type" value="Genomic_DNA"/>
</dbReference>
<name>A0A318KHT4_9NEIS</name>
<dbReference type="InterPro" id="IPR001633">
    <property type="entry name" value="EAL_dom"/>
</dbReference>
<dbReference type="PANTHER" id="PTHR33121:SF70">
    <property type="entry name" value="SIGNALING PROTEIN YKOW"/>
    <property type="match status" value="1"/>
</dbReference>
<dbReference type="InterPro" id="IPR000160">
    <property type="entry name" value="GGDEF_dom"/>
</dbReference>
<dbReference type="RefSeq" id="WP_110391335.1">
    <property type="nucleotide sequence ID" value="NZ_QJKI01000016.1"/>
</dbReference>
<keyword evidence="5" id="KW-1185">Reference proteome</keyword>
<dbReference type="Pfam" id="PF00563">
    <property type="entry name" value="EAL"/>
    <property type="match status" value="1"/>
</dbReference>
<dbReference type="Gene3D" id="3.30.70.270">
    <property type="match status" value="1"/>
</dbReference>
<feature type="domain" description="GGDEF" evidence="3">
    <location>
        <begin position="256"/>
        <end position="397"/>
    </location>
</feature>
<dbReference type="Gene3D" id="3.20.20.450">
    <property type="entry name" value="EAL domain"/>
    <property type="match status" value="1"/>
</dbReference>
<accession>A0A318KHT4</accession>
<keyword evidence="1" id="KW-1133">Transmembrane helix</keyword>
<proteinExistence type="predicted"/>
<feature type="transmembrane region" description="Helical" evidence="1">
    <location>
        <begin position="111"/>
        <end position="130"/>
    </location>
</feature>
<sequence>MLSCSVELWREALHHHLKGLVVNVVAISGAALILRANAPAWFTGWVALSLGVTVLRVLLYLLCKQALRRAPMQAPARGLVIAHAALVLCAGSLWGALGWWGMPAFSGAQQFAILVMLSSLAGGATGTLAALRVSGKLYVLLLVVPACVRILALGNDTHMLLSLMGVMFAWVMISSHQTNHTLLIRTITLARDKAELADALSAKTEQVLKINSELEGRVAARTRELEHLARHDALTDLLNRRGMLAAEPTLRIHSGAWLLMVFIDLDHFKQINDGLGHDWGDWVLCEVGQRLTTPLLPEQALSCPTLVSRWGGDEFVLCQVWPSATPEDAQRAAHALHARLTAPCVIRGRTLRLGASLGVDLTRIDADLSLPAAISRADLAASEAKRLGRGRVVVYQPQLYDQQQRKLALGVALNTAHRDDSLRLNFQPVVRASDGQPAAFEALLRWQSSGFGPVSPDEFIPLAEESDHILRLGDWALRQACLTAVNWPADSSGQAPRVAVNTSIRQLVRADFADSVAAALADSGLPPARLVLEVTETVFDDNNLHRIRDTLATLHPLGVEIHLDDFGTGYSSLSRLCELPLHAIKIDKHFVLSTDPRVQAVIEGAVHIAHRFGLRVIAEGVESAASASQLAQLGVDELQGYFFGRPQPHAQLAPVAWPTLPSPSATPLPLGCFSPDLPLRG</sequence>
<evidence type="ECO:0000313" key="4">
    <source>
        <dbReference type="EMBL" id="PXX77664.1"/>
    </source>
</evidence>
<dbReference type="InterPro" id="IPR043128">
    <property type="entry name" value="Rev_trsase/Diguanyl_cyclase"/>
</dbReference>
<dbReference type="PROSITE" id="PS50883">
    <property type="entry name" value="EAL"/>
    <property type="match status" value="1"/>
</dbReference>
<evidence type="ECO:0000256" key="1">
    <source>
        <dbReference type="SAM" id="Phobius"/>
    </source>
</evidence>
<dbReference type="OrthoDB" id="9814202at2"/>
<keyword evidence="1" id="KW-0472">Membrane</keyword>
<dbReference type="GO" id="GO:0071111">
    <property type="term" value="F:cyclic-guanylate-specific phosphodiesterase activity"/>
    <property type="evidence" value="ECO:0007669"/>
    <property type="project" value="InterPro"/>
</dbReference>
<dbReference type="SMART" id="SM00052">
    <property type="entry name" value="EAL"/>
    <property type="match status" value="1"/>
</dbReference>
<feature type="domain" description="EAL" evidence="2">
    <location>
        <begin position="406"/>
        <end position="660"/>
    </location>
</feature>
<evidence type="ECO:0000259" key="2">
    <source>
        <dbReference type="PROSITE" id="PS50883"/>
    </source>
</evidence>
<dbReference type="CDD" id="cd01948">
    <property type="entry name" value="EAL"/>
    <property type="match status" value="1"/>
</dbReference>
<feature type="transmembrane region" description="Helical" evidence="1">
    <location>
        <begin position="20"/>
        <end position="38"/>
    </location>
</feature>
<dbReference type="CDD" id="cd01949">
    <property type="entry name" value="GGDEF"/>
    <property type="match status" value="1"/>
</dbReference>
<dbReference type="SUPFAM" id="SSF55073">
    <property type="entry name" value="Nucleotide cyclase"/>
    <property type="match status" value="1"/>
</dbReference>
<protein>
    <submittedName>
        <fullName evidence="4">Diguanylate cyclase (GGDEF)-like protein</fullName>
    </submittedName>
</protein>
<dbReference type="Pfam" id="PF00990">
    <property type="entry name" value="GGDEF"/>
    <property type="match status" value="1"/>
</dbReference>
<feature type="transmembrane region" description="Helical" evidence="1">
    <location>
        <begin position="75"/>
        <end position="99"/>
    </location>
</feature>
<dbReference type="InterPro" id="IPR050706">
    <property type="entry name" value="Cyclic-di-GMP_PDE-like"/>
</dbReference>
<feature type="transmembrane region" description="Helical" evidence="1">
    <location>
        <begin position="44"/>
        <end position="63"/>
    </location>
</feature>
<gene>
    <name evidence="4" type="ORF">DFR34_11644</name>
</gene>
<dbReference type="InterPro" id="IPR035919">
    <property type="entry name" value="EAL_sf"/>
</dbReference>
<dbReference type="SUPFAM" id="SSF141868">
    <property type="entry name" value="EAL domain-like"/>
    <property type="match status" value="1"/>
</dbReference>
<comment type="caution">
    <text evidence="4">The sequence shown here is derived from an EMBL/GenBank/DDBJ whole genome shotgun (WGS) entry which is preliminary data.</text>
</comment>
<reference evidence="4 5" key="1">
    <citation type="submission" date="2018-05" db="EMBL/GenBank/DDBJ databases">
        <title>Genomic Encyclopedia of Type Strains, Phase IV (KMG-IV): sequencing the most valuable type-strain genomes for metagenomic binning, comparative biology and taxonomic classification.</title>
        <authorList>
            <person name="Goeker M."/>
        </authorList>
    </citation>
    <scope>NUCLEOTIDE SEQUENCE [LARGE SCALE GENOMIC DNA]</scope>
    <source>
        <strain evidence="4 5">DSM 29661</strain>
    </source>
</reference>